<dbReference type="AlphaFoldDB" id="A0AAP3AFG1"/>
<evidence type="ECO:0000256" key="1">
    <source>
        <dbReference type="SAM" id="MobiDB-lite"/>
    </source>
</evidence>
<feature type="compositionally biased region" description="Basic and acidic residues" evidence="1">
    <location>
        <begin position="657"/>
        <end position="677"/>
    </location>
</feature>
<accession>A0AAP3AFG1</accession>
<evidence type="ECO:0000259" key="2">
    <source>
        <dbReference type="Pfam" id="PF00535"/>
    </source>
</evidence>
<comment type="caution">
    <text evidence="3">The sequence shown here is derived from an EMBL/GenBank/DDBJ whole genome shotgun (WGS) entry which is preliminary data.</text>
</comment>
<dbReference type="Proteomes" id="UP001205867">
    <property type="component" value="Unassembled WGS sequence"/>
</dbReference>
<feature type="domain" description="Glycosyltransferase 2-like" evidence="2">
    <location>
        <begin position="343"/>
        <end position="465"/>
    </location>
</feature>
<dbReference type="InterPro" id="IPR029044">
    <property type="entry name" value="Nucleotide-diphossugar_trans"/>
</dbReference>
<dbReference type="CDD" id="cd00761">
    <property type="entry name" value="Glyco_tranf_GTA_type"/>
    <property type="match status" value="1"/>
</dbReference>
<reference evidence="3" key="1">
    <citation type="submission" date="2023-06" db="EMBL/GenBank/DDBJ databases">
        <title>lsaBGC provides a comprehensive framework for evolutionary analysis of biosynthetic gene clusters within focal taxa.</title>
        <authorList>
            <person name="Salamzade R."/>
            <person name="Sandstrom S."/>
            <person name="Kalan L.R."/>
        </authorList>
    </citation>
    <scope>NUCLEOTIDE SEQUENCE</scope>
    <source>
        <strain evidence="3">P3-SID899</strain>
    </source>
</reference>
<evidence type="ECO:0000313" key="4">
    <source>
        <dbReference type="Proteomes" id="UP001205867"/>
    </source>
</evidence>
<evidence type="ECO:0000313" key="3">
    <source>
        <dbReference type="EMBL" id="MCV7628199.1"/>
    </source>
</evidence>
<dbReference type="InterPro" id="IPR050834">
    <property type="entry name" value="Glycosyltransf_2"/>
</dbReference>
<feature type="domain" description="Glycosyltransferase 2-like" evidence="2">
    <location>
        <begin position="17"/>
        <end position="143"/>
    </location>
</feature>
<dbReference type="Gene3D" id="3.90.550.10">
    <property type="entry name" value="Spore Coat Polysaccharide Biosynthesis Protein SpsA, Chain A"/>
    <property type="match status" value="2"/>
</dbReference>
<gene>
    <name evidence="3" type="ORF">M3A82_002410</name>
</gene>
<dbReference type="SUPFAM" id="SSF53448">
    <property type="entry name" value="Nucleotide-diphospho-sugar transferases"/>
    <property type="match status" value="2"/>
</dbReference>
<dbReference type="EMBL" id="JALXKZ020000002">
    <property type="protein sequence ID" value="MCV7628199.1"/>
    <property type="molecule type" value="Genomic_DNA"/>
</dbReference>
<sequence length="677" mass="72555">MSTRECCSSDPTTPSVSVVIPVFNGALTLPLQLEALRTQIGAPDFEVVVVDNRSTDDLEGAIRPFLESGLQLRVVRADGHQGSSYARNRGIAAARAPYVMFCDADDVVSRHWVAAGAAAFATASIWTGSVTHLSADTFEQGLDAVRDCLGDELRPQNGPGREVSGPFPVLMGGDFGASRELLEAVGGFDQSFPHAGDDNDLAFRVLRAGHRLVEMPQVRVASRGKTSTRSVRRIAFRSAKAHVLLADRYGVWDRSRATTWASEPVRCLGAAVKMAAHPATADWRGLASRTAMAAGTLAGALEYRMLRRRPTPQVGLGLDPGIRALSGEARQGVGGPGDPELVSVVIPAYNAEAYIAEQIESLAVQVAAPEFEVIVADNGSTDRTASAAREAAERCGLTVTVVDARGPASASHARNVGALAAAGEVLLFCDADDFVGPEWVRELSAAVRSRENALAVGTLLHRRFNDGAVLAAYGIPSAAGEPDTDAVGYSVVHGGFAGHLPTVAGNDFGVRRSTYLAVGGMDSSFPGGSEETDFSWRAQRRGAVVVHAPRAVVHYRLRSTPQTVFRQQRIQQVGRMLLWIRHRDEGMSGPSWRVSATEVARHLPAYIVTRERAARLRHARIAGGHLGALQGMVRYRLLKRIPPRRLVDGASAVGSRTTDHPAWRDRRGVRPGRLIEP</sequence>
<dbReference type="PANTHER" id="PTHR43685:SF2">
    <property type="entry name" value="GLYCOSYLTRANSFERASE 2-LIKE DOMAIN-CONTAINING PROTEIN"/>
    <property type="match status" value="1"/>
</dbReference>
<protein>
    <submittedName>
        <fullName evidence="3">Glycosyltransferase family 2 protein</fullName>
    </submittedName>
</protein>
<name>A0AAP3AFG1_MICLU</name>
<organism evidence="3 4">
    <name type="scientific">Micrococcus luteus</name>
    <name type="common">Micrococcus lysodeikticus</name>
    <dbReference type="NCBI Taxonomy" id="1270"/>
    <lineage>
        <taxon>Bacteria</taxon>
        <taxon>Bacillati</taxon>
        <taxon>Actinomycetota</taxon>
        <taxon>Actinomycetes</taxon>
        <taxon>Micrococcales</taxon>
        <taxon>Micrococcaceae</taxon>
        <taxon>Micrococcus</taxon>
    </lineage>
</organism>
<proteinExistence type="predicted"/>
<feature type="region of interest" description="Disordered" evidence="1">
    <location>
        <begin position="651"/>
        <end position="677"/>
    </location>
</feature>
<dbReference type="PANTHER" id="PTHR43685">
    <property type="entry name" value="GLYCOSYLTRANSFERASE"/>
    <property type="match status" value="1"/>
</dbReference>
<dbReference type="Pfam" id="PF00535">
    <property type="entry name" value="Glycos_transf_2"/>
    <property type="match status" value="2"/>
</dbReference>
<dbReference type="InterPro" id="IPR001173">
    <property type="entry name" value="Glyco_trans_2-like"/>
</dbReference>